<protein>
    <submittedName>
        <fullName evidence="2">Uncharacterized protein</fullName>
    </submittedName>
</protein>
<comment type="caution">
    <text evidence="2">The sequence shown here is derived from an EMBL/GenBank/DDBJ whole genome shotgun (WGS) entry which is preliminary data.</text>
</comment>
<dbReference type="RefSeq" id="WP_009318327.1">
    <property type="nucleotide sequence ID" value="NZ_CABKQP010000003.1"/>
</dbReference>
<dbReference type="Proteomes" id="UP000262954">
    <property type="component" value="Unassembled WGS sequence"/>
</dbReference>
<keyword evidence="1" id="KW-0812">Transmembrane</keyword>
<evidence type="ECO:0000313" key="3">
    <source>
        <dbReference type="Proteomes" id="UP000262954"/>
    </source>
</evidence>
<sequence>MEIIANIIIPIITFGLGIGINWRYNRKNKHRELSLYRELVIKYLDNIIPLIYQQKISIKDFIYQISISDKTEAEIFNFQELPISLIKNLPIEKLSEVFLINLCSKDRKELSSMFYLFTTSLIKIEENQKKLLSTYEIYKKEISILSQRLDENIPKIKFILNNFDHYDKTISWYETNILNSLKNIYKKIDFTDKTEIRNLHQNISTILLAFKKHRNDYHKFQEISDNLCIAYKDLEISYDFYSKKAIKNWYSIK</sequence>
<keyword evidence="1" id="KW-0472">Membrane</keyword>
<evidence type="ECO:0000256" key="1">
    <source>
        <dbReference type="SAM" id="Phobius"/>
    </source>
</evidence>
<evidence type="ECO:0000313" key="2">
    <source>
        <dbReference type="EMBL" id="HBJ07956.1"/>
    </source>
</evidence>
<gene>
    <name evidence="2" type="ORF">DDY73_03030</name>
</gene>
<accession>A0A354M0B7</accession>
<dbReference type="EMBL" id="DNWC01000043">
    <property type="protein sequence ID" value="HBJ07956.1"/>
    <property type="molecule type" value="Genomic_DNA"/>
</dbReference>
<reference evidence="2 3" key="1">
    <citation type="journal article" date="2018" name="Nat. Biotechnol.">
        <title>A standardized bacterial taxonomy based on genome phylogeny substantially revises the tree of life.</title>
        <authorList>
            <person name="Parks D.H."/>
            <person name="Chuvochina M."/>
            <person name="Waite D.W."/>
            <person name="Rinke C."/>
            <person name="Skarshewski A."/>
            <person name="Chaumeil P.A."/>
            <person name="Hugenholtz P."/>
        </authorList>
    </citation>
    <scope>NUCLEOTIDE SEQUENCE [LARGE SCALE GENOMIC DNA]</scope>
    <source>
        <strain evidence="2">UBA11482</strain>
    </source>
</reference>
<keyword evidence="1" id="KW-1133">Transmembrane helix</keyword>
<feature type="transmembrane region" description="Helical" evidence="1">
    <location>
        <begin position="6"/>
        <end position="24"/>
    </location>
</feature>
<proteinExistence type="predicted"/>
<dbReference type="AlphaFoldDB" id="A0A354M0B7"/>
<name>A0A354M0B7_9BACT</name>
<organism evidence="2 3">
    <name type="scientific">Coprobacter fastidiosus</name>
    <dbReference type="NCBI Taxonomy" id="1099853"/>
    <lineage>
        <taxon>Bacteria</taxon>
        <taxon>Pseudomonadati</taxon>
        <taxon>Bacteroidota</taxon>
        <taxon>Bacteroidia</taxon>
        <taxon>Bacteroidales</taxon>
        <taxon>Barnesiellaceae</taxon>
        <taxon>Coprobacter</taxon>
    </lineage>
</organism>